<comment type="catalytic activity">
    <reaction evidence="7">
        <text>[glutamine synthetase]-L-tyrosine + ATP = [glutamine synthetase]-O(4)-(5'-adenylyl)-L-tyrosine + diphosphate</text>
        <dbReference type="Rhea" id="RHEA:18589"/>
        <dbReference type="Rhea" id="RHEA-COMP:10660"/>
        <dbReference type="Rhea" id="RHEA-COMP:10661"/>
        <dbReference type="ChEBI" id="CHEBI:30616"/>
        <dbReference type="ChEBI" id="CHEBI:33019"/>
        <dbReference type="ChEBI" id="CHEBI:46858"/>
        <dbReference type="ChEBI" id="CHEBI:83624"/>
        <dbReference type="EC" id="2.7.7.42"/>
    </reaction>
</comment>
<dbReference type="NCBIfam" id="NF010706">
    <property type="entry name" value="PRK14108.1"/>
    <property type="match status" value="1"/>
</dbReference>
<dbReference type="InterPro" id="IPR013546">
    <property type="entry name" value="PII_UdlTrfase/GS_AdlTrfase"/>
</dbReference>
<keyword evidence="3 7" id="KW-0547">Nucleotide-binding</keyword>
<keyword evidence="4 7" id="KW-0067">ATP-binding</keyword>
<dbReference type="NCBIfam" id="NF008292">
    <property type="entry name" value="PRK11072.1"/>
    <property type="match status" value="1"/>
</dbReference>
<evidence type="ECO:0000256" key="7">
    <source>
        <dbReference type="HAMAP-Rule" id="MF_00802"/>
    </source>
</evidence>
<evidence type="ECO:0000256" key="2">
    <source>
        <dbReference type="ARBA" id="ARBA00022695"/>
    </source>
</evidence>
<evidence type="ECO:0000259" key="8">
    <source>
        <dbReference type="Pfam" id="PF03710"/>
    </source>
</evidence>
<proteinExistence type="inferred from homology"/>
<evidence type="ECO:0000313" key="11">
    <source>
        <dbReference type="Proteomes" id="UP000637002"/>
    </source>
</evidence>
<evidence type="ECO:0000256" key="5">
    <source>
        <dbReference type="ARBA" id="ARBA00022842"/>
    </source>
</evidence>
<dbReference type="GO" id="GO:0005524">
    <property type="term" value="F:ATP binding"/>
    <property type="evidence" value="ECO:0007669"/>
    <property type="project" value="UniProtKB-UniRule"/>
</dbReference>
<evidence type="ECO:0000256" key="6">
    <source>
        <dbReference type="ARBA" id="ARBA00023268"/>
    </source>
</evidence>
<dbReference type="AlphaFoldDB" id="A0A916UJ01"/>
<dbReference type="SUPFAM" id="SSF81593">
    <property type="entry name" value="Nucleotidyltransferase substrate binding subunit/domain"/>
    <property type="match status" value="2"/>
</dbReference>
<dbReference type="GO" id="GO:0000820">
    <property type="term" value="P:regulation of glutamine family amino acid metabolic process"/>
    <property type="evidence" value="ECO:0007669"/>
    <property type="project" value="UniProtKB-UniRule"/>
</dbReference>
<keyword evidence="5 7" id="KW-0460">Magnesium</keyword>
<comment type="similarity">
    <text evidence="7">Belongs to the GlnE family.</text>
</comment>
<comment type="caution">
    <text evidence="10">The sequence shown here is derived from an EMBL/GenBank/DDBJ whole genome shotgun (WGS) entry which is preliminary data.</text>
</comment>
<comment type="function">
    <text evidence="7">Involved in the regulation of glutamine synthetase GlnA, a key enzyme in the process to assimilate ammonia. When cellular nitrogen levels are high, the C-terminal adenylyl transferase (AT) inactivates GlnA by covalent transfer of an adenylyl group from ATP to specific tyrosine residue of GlnA, thus reducing its activity. Conversely, when nitrogen levels are low, the N-terminal adenylyl removase (AR) activates GlnA by removing the adenylyl group by phosphorolysis, increasing its activity. The regulatory region of GlnE binds the signal transduction protein PII (GlnB) which indicates the nitrogen status of the cell.</text>
</comment>
<reference evidence="10" key="1">
    <citation type="journal article" date="2014" name="Int. J. Syst. Evol. Microbiol.">
        <title>Complete genome sequence of Corynebacterium casei LMG S-19264T (=DSM 44701T), isolated from a smear-ripened cheese.</title>
        <authorList>
            <consortium name="US DOE Joint Genome Institute (JGI-PGF)"/>
            <person name="Walter F."/>
            <person name="Albersmeier A."/>
            <person name="Kalinowski J."/>
            <person name="Ruckert C."/>
        </authorList>
    </citation>
    <scope>NUCLEOTIDE SEQUENCE</scope>
    <source>
        <strain evidence="10">CGMCC 1.12919</strain>
    </source>
</reference>
<keyword evidence="1 7" id="KW-0808">Transferase</keyword>
<dbReference type="PANTHER" id="PTHR30621">
    <property type="entry name" value="GLUTAMINE SYNTHETASE ADENYLYLTRANSFERASE"/>
    <property type="match status" value="1"/>
</dbReference>
<dbReference type="CDD" id="cd05401">
    <property type="entry name" value="NT_GlnE_GlnD_like"/>
    <property type="match status" value="2"/>
</dbReference>
<dbReference type="Gene3D" id="1.20.120.1510">
    <property type="match status" value="1"/>
</dbReference>
<keyword evidence="11" id="KW-1185">Reference proteome</keyword>
<dbReference type="Gene3D" id="3.30.460.10">
    <property type="entry name" value="Beta Polymerase, domain 2"/>
    <property type="match status" value="2"/>
</dbReference>
<dbReference type="InterPro" id="IPR023057">
    <property type="entry name" value="GlnE"/>
</dbReference>
<dbReference type="GO" id="GO:0008882">
    <property type="term" value="F:[glutamate-ammonia-ligase] adenylyltransferase activity"/>
    <property type="evidence" value="ECO:0007669"/>
    <property type="project" value="UniProtKB-UniRule"/>
</dbReference>
<dbReference type="Gene3D" id="1.20.120.330">
    <property type="entry name" value="Nucleotidyltransferases domain 2"/>
    <property type="match status" value="2"/>
</dbReference>
<dbReference type="Proteomes" id="UP000637002">
    <property type="component" value="Unassembled WGS sequence"/>
</dbReference>
<dbReference type="Pfam" id="PF08335">
    <property type="entry name" value="GlnD_UR_UTase"/>
    <property type="match status" value="2"/>
</dbReference>
<evidence type="ECO:0000256" key="3">
    <source>
        <dbReference type="ARBA" id="ARBA00022741"/>
    </source>
</evidence>
<dbReference type="SUPFAM" id="SSF81301">
    <property type="entry name" value="Nucleotidyltransferase"/>
    <property type="match status" value="2"/>
</dbReference>
<feature type="domain" description="Glutamate-ammonia ligase adenylyltransferase repeated" evidence="8">
    <location>
        <begin position="62"/>
        <end position="305"/>
    </location>
</feature>
<feature type="domain" description="Glutamate-ammonia ligase adenylyltransferase repeated" evidence="8">
    <location>
        <begin position="581"/>
        <end position="823"/>
    </location>
</feature>
<feature type="region of interest" description="Adenylyl transferase" evidence="7">
    <location>
        <begin position="474"/>
        <end position="983"/>
    </location>
</feature>
<reference evidence="10" key="2">
    <citation type="submission" date="2020-09" db="EMBL/GenBank/DDBJ databases">
        <authorList>
            <person name="Sun Q."/>
            <person name="Zhou Y."/>
        </authorList>
    </citation>
    <scope>NUCLEOTIDE SEQUENCE</scope>
    <source>
        <strain evidence="10">CGMCC 1.12919</strain>
    </source>
</reference>
<comment type="cofactor">
    <cofactor evidence="7">
        <name>Mg(2+)</name>
        <dbReference type="ChEBI" id="CHEBI:18420"/>
    </cofactor>
</comment>
<dbReference type="Pfam" id="PF03710">
    <property type="entry name" value="GlnE"/>
    <property type="match status" value="2"/>
</dbReference>
<gene>
    <name evidence="7 10" type="primary">glnE</name>
    <name evidence="10" type="ORF">GCM10010994_34890</name>
</gene>
<evidence type="ECO:0000256" key="1">
    <source>
        <dbReference type="ARBA" id="ARBA00022679"/>
    </source>
</evidence>
<dbReference type="EMBL" id="BMGG01000006">
    <property type="protein sequence ID" value="GGC73527.1"/>
    <property type="molecule type" value="Genomic_DNA"/>
</dbReference>
<sequence>MSARAGEAGRSEAGPLRDRIVATPKLSHRRKAEAALADLVDGADGAGLAAIVAEAPRLRDLLLGVLDHSPFLARLACADRPRLLRLVATAPESAHAGLVATAAASWRQPGDGEDLMRQLRQLRAEAALLVALADLGGLWSVEQVTGALTVFADACVGSAVRFLLAEQGRLGRMLLSDAAEPEAACGLVVLALGKHGAGELNYSSDIDLVVFYDPAAPLREGLEPAPVFLRLTQALVKLLQERTADGYVFRVDLRLRPDPGSTSPAISLPAAFTYYETVGQNWERAAFIKARPIAGDLALGARFLEDLGPFIWRKYFDFATIADIHAMKRQIHVVKGHDVIALAGHDIKLGRGGIREIEFFVQTQQLVFGGRRPALRGKRTLDMLGVLAADGWITPQARDDLSDAYRFLRRLEHRLQMVGDQQTQRLPTEAAELADIAKFAGFASTKALGEALTRVARTVQHHYALLFEEGPALATEAGSLVFTGTSDDPDTLETLVRIGFRDPACTAETIRGWHFGRRAAVTSPRAREVLTELTPALLAALGRTADPDGALAALDAALARMPAAVELLSMLRSNERLLNLFADLLGSAPRLAEIVSERPHVLDVVIDPAFTEDVADLSHLADRVRALIGEPASFEEFLDRSRDAIRLVTFMVGARMLSGIYSAGRAGEAFTIIAETAVASSFEAVSLAFAREHGVVPGGRAVVLGLGRLGSREMTASSDLDLVLLYDYDAARSESDGARPLHASVYYNRLTQRLLSALTVPTRRGRLYEVDMRLRPEGRTGPVATQFKGFVAYHREGAETWERMALTRARVIAGDAELGRSFTAERASILRQRGGAQAVAKDVLAMRALVAKEKGDRDPWDLKLNGGGLMDIEFIAQFLVLAHAAQAPSLIAPEPMAVLAAAERHGFVEPNDAALLRDAHELFTTVLQWQRLAVEGAFDAARVAPTVLTRIAAAAGLPDVRRLQAHLADTRKGVRGAFNRLLA</sequence>
<dbReference type="InterPro" id="IPR005190">
    <property type="entry name" value="GlnE_rpt_dom"/>
</dbReference>
<keyword evidence="6 7" id="KW-0511">Multifunctional enzyme</keyword>
<dbReference type="GO" id="GO:0047388">
    <property type="term" value="F:[glutamine synthetase]-adenylyl-L-tyrosine phosphorylase activity"/>
    <property type="evidence" value="ECO:0007669"/>
    <property type="project" value="UniProtKB-EC"/>
</dbReference>
<organism evidence="10 11">
    <name type="scientific">Chelatococcus reniformis</name>
    <dbReference type="NCBI Taxonomy" id="1494448"/>
    <lineage>
        <taxon>Bacteria</taxon>
        <taxon>Pseudomonadati</taxon>
        <taxon>Pseudomonadota</taxon>
        <taxon>Alphaproteobacteria</taxon>
        <taxon>Hyphomicrobiales</taxon>
        <taxon>Chelatococcaceae</taxon>
        <taxon>Chelatococcus</taxon>
    </lineage>
</organism>
<dbReference type="GO" id="GO:0005829">
    <property type="term" value="C:cytosol"/>
    <property type="evidence" value="ECO:0007669"/>
    <property type="project" value="TreeGrafter"/>
</dbReference>
<comment type="catalytic activity">
    <reaction evidence="7">
        <text>[glutamine synthetase]-O(4)-(5'-adenylyl)-L-tyrosine + phosphate = [glutamine synthetase]-L-tyrosine + ADP</text>
        <dbReference type="Rhea" id="RHEA:43716"/>
        <dbReference type="Rhea" id="RHEA-COMP:10660"/>
        <dbReference type="Rhea" id="RHEA-COMP:10661"/>
        <dbReference type="ChEBI" id="CHEBI:43474"/>
        <dbReference type="ChEBI" id="CHEBI:46858"/>
        <dbReference type="ChEBI" id="CHEBI:83624"/>
        <dbReference type="ChEBI" id="CHEBI:456216"/>
        <dbReference type="EC" id="2.7.7.89"/>
    </reaction>
</comment>
<protein>
    <recommendedName>
        <fullName evidence="7">Bifunctional glutamine synthetase adenylyltransferase/adenylyl-removing enzyme</fullName>
    </recommendedName>
    <alternativeName>
        <fullName evidence="7">ATP:glutamine synthetase adenylyltransferase</fullName>
    </alternativeName>
    <alternativeName>
        <fullName evidence="7">ATase</fullName>
    </alternativeName>
    <domain>
        <recommendedName>
            <fullName evidence="7">Glutamine synthetase adenylyl-L-tyrosine phosphorylase</fullName>
            <ecNumber evidence="7">2.7.7.89</ecNumber>
        </recommendedName>
        <alternativeName>
            <fullName evidence="7">Adenylyl removase</fullName>
            <shortName evidence="7">AR</shortName>
            <shortName evidence="7">AT-N</shortName>
        </alternativeName>
    </domain>
    <domain>
        <recommendedName>
            <fullName evidence="7">Glutamine synthetase adenylyl transferase</fullName>
            <ecNumber evidence="7">2.7.7.42</ecNumber>
        </recommendedName>
        <alternativeName>
            <fullName evidence="7">Adenylyl transferase</fullName>
            <shortName evidence="7">AT</shortName>
            <shortName evidence="7">AT-C</shortName>
        </alternativeName>
    </domain>
</protein>
<dbReference type="GO" id="GO:0000287">
    <property type="term" value="F:magnesium ion binding"/>
    <property type="evidence" value="ECO:0007669"/>
    <property type="project" value="UniProtKB-UniRule"/>
</dbReference>
<dbReference type="EC" id="2.7.7.89" evidence="7"/>
<accession>A0A916UJ01</accession>
<dbReference type="PANTHER" id="PTHR30621:SF0">
    <property type="entry name" value="BIFUNCTIONAL GLUTAMINE SYNTHETASE ADENYLYLTRANSFERASE_ADENYLYL-REMOVING ENZYME"/>
    <property type="match status" value="1"/>
</dbReference>
<evidence type="ECO:0000313" key="10">
    <source>
        <dbReference type="EMBL" id="GGC73527.1"/>
    </source>
</evidence>
<feature type="region of interest" description="Adenylyl removase" evidence="7">
    <location>
        <begin position="1"/>
        <end position="472"/>
    </location>
</feature>
<keyword evidence="2 7" id="KW-0548">Nucleotidyltransferase</keyword>
<dbReference type="HAMAP" id="MF_00802">
    <property type="entry name" value="GlnE"/>
    <property type="match status" value="1"/>
</dbReference>
<dbReference type="RefSeq" id="WP_244642046.1">
    <property type="nucleotide sequence ID" value="NZ_BMGG01000006.1"/>
</dbReference>
<feature type="domain" description="PII-uridylyltransferase/Glutamine-synthetase adenylyltransferase" evidence="9">
    <location>
        <begin position="860"/>
        <end position="981"/>
    </location>
</feature>
<evidence type="ECO:0000256" key="4">
    <source>
        <dbReference type="ARBA" id="ARBA00022840"/>
    </source>
</evidence>
<name>A0A916UJ01_9HYPH</name>
<feature type="domain" description="PII-uridylyltransferase/Glutamine-synthetase adenylyltransferase" evidence="9">
    <location>
        <begin position="337"/>
        <end position="467"/>
    </location>
</feature>
<dbReference type="EC" id="2.7.7.42" evidence="7"/>
<evidence type="ECO:0000259" key="9">
    <source>
        <dbReference type="Pfam" id="PF08335"/>
    </source>
</evidence>
<dbReference type="InterPro" id="IPR043519">
    <property type="entry name" value="NT_sf"/>
</dbReference>